<comment type="subcellular location">
    <subcellularLocation>
        <location evidence="1">Membrane</location>
        <topology evidence="1">Single-pass membrane protein</topology>
    </subcellularLocation>
</comment>
<accession>A0A1X2GM36</accession>
<sequence>MAHSTTVGSSPELVMVKEEPMQEDDDVVLSYLNEDYVSNDLTTPPANDMPSPPYSTSSATTTCASTSPTAEPLKTDPETLLAQDPLFSHWQQVLSEQPLPWPASTAALPTMANHSPPMDLGQDSLQSMNIHPLMMPPAMPFFPSGSALPLLPPALPYSTSPPPSRSLSTCSAFNDDHQPKKKRNSSIKKRDIAPAPLKPLAPIKSEEPSSPSSSPTIPILITSLDNTLTPDPSHPPEKSAAELAYAKRQERLIKNRAAALLSRKRKRDHLTSLEQERQNLIADNDALVSKVAQLETRVLSLEQENLELKRKLALPVKVSPTPSSLATPKHAKTTGMVFMIILFSFALFTLPSSHMHDQLTVGGSSVTMPLIESSLPNPTLDQMPATTTDLVLINPVRPGDLQTWIESSMEQNKSTDLVQWHNNPSIHPQQHDPDTPPHLYLYAKELSQVALSGSPLLQPDPDSTLSLLCPVNTSAHCDSYLQIDVKVLGSRMMHGQLQSPSSQPGHPKSRDPAHPAHPAHDDQMKSLRRKWSDKRKRVARVVL</sequence>
<dbReference type="GO" id="GO:0005634">
    <property type="term" value="C:nucleus"/>
    <property type="evidence" value="ECO:0007669"/>
    <property type="project" value="TreeGrafter"/>
</dbReference>
<dbReference type="OrthoDB" id="674948at2759"/>
<protein>
    <recommendedName>
        <fullName evidence="8">BZIP domain-containing protein</fullName>
    </recommendedName>
</protein>
<feature type="domain" description="BZIP" evidence="8">
    <location>
        <begin position="245"/>
        <end position="308"/>
    </location>
</feature>
<evidence type="ECO:0000256" key="3">
    <source>
        <dbReference type="ARBA" id="ARBA00023125"/>
    </source>
</evidence>
<evidence type="ECO:0000259" key="8">
    <source>
        <dbReference type="PROSITE" id="PS50217"/>
    </source>
</evidence>
<dbReference type="PANTHER" id="PTHR46164:SF3">
    <property type="entry name" value="ATF6, ISOFORM C"/>
    <property type="match status" value="1"/>
</dbReference>
<evidence type="ECO:0000256" key="6">
    <source>
        <dbReference type="SAM" id="Coils"/>
    </source>
</evidence>
<dbReference type="GO" id="GO:0000978">
    <property type="term" value="F:RNA polymerase II cis-regulatory region sequence-specific DNA binding"/>
    <property type="evidence" value="ECO:0007669"/>
    <property type="project" value="TreeGrafter"/>
</dbReference>
<evidence type="ECO:0000313" key="9">
    <source>
        <dbReference type="EMBL" id="ORX56930.1"/>
    </source>
</evidence>
<feature type="compositionally biased region" description="Basic residues" evidence="7">
    <location>
        <begin position="526"/>
        <end position="536"/>
    </location>
</feature>
<feature type="region of interest" description="Disordered" evidence="7">
    <location>
        <begin position="39"/>
        <end position="75"/>
    </location>
</feature>
<feature type="region of interest" description="Disordered" evidence="7">
    <location>
        <begin position="494"/>
        <end position="536"/>
    </location>
</feature>
<name>A0A1X2GM36_9FUNG</name>
<dbReference type="AlphaFoldDB" id="A0A1X2GM36"/>
<dbReference type="InterPro" id="IPR051882">
    <property type="entry name" value="ATF_bZIP_TF"/>
</dbReference>
<keyword evidence="4" id="KW-0804">Transcription</keyword>
<feature type="region of interest" description="Disordered" evidence="7">
    <location>
        <begin position="157"/>
        <end position="218"/>
    </location>
</feature>
<dbReference type="SUPFAM" id="SSF57959">
    <property type="entry name" value="Leucine zipper domain"/>
    <property type="match status" value="1"/>
</dbReference>
<evidence type="ECO:0000256" key="5">
    <source>
        <dbReference type="ARBA" id="ARBA00023242"/>
    </source>
</evidence>
<keyword evidence="3" id="KW-0238">DNA-binding</keyword>
<keyword evidence="6" id="KW-0175">Coiled coil</keyword>
<feature type="compositionally biased region" description="Low complexity" evidence="7">
    <location>
        <begin position="193"/>
        <end position="218"/>
    </location>
</feature>
<feature type="compositionally biased region" description="Basic and acidic residues" evidence="7">
    <location>
        <begin position="508"/>
        <end position="525"/>
    </location>
</feature>
<evidence type="ECO:0000313" key="10">
    <source>
        <dbReference type="Proteomes" id="UP000242146"/>
    </source>
</evidence>
<reference evidence="9 10" key="1">
    <citation type="submission" date="2016-07" db="EMBL/GenBank/DDBJ databases">
        <title>Pervasive Adenine N6-methylation of Active Genes in Fungi.</title>
        <authorList>
            <consortium name="DOE Joint Genome Institute"/>
            <person name="Mondo S.J."/>
            <person name="Dannebaum R.O."/>
            <person name="Kuo R.C."/>
            <person name="Labutti K."/>
            <person name="Haridas S."/>
            <person name="Kuo A."/>
            <person name="Salamov A."/>
            <person name="Ahrendt S.R."/>
            <person name="Lipzen A."/>
            <person name="Sullivan W."/>
            <person name="Andreopoulos W.B."/>
            <person name="Clum A."/>
            <person name="Lindquist E."/>
            <person name="Daum C."/>
            <person name="Ramamoorthy G.K."/>
            <person name="Gryganskyi A."/>
            <person name="Culley D."/>
            <person name="Magnuson J.K."/>
            <person name="James T.Y."/>
            <person name="O'Malley M.A."/>
            <person name="Stajich J.E."/>
            <person name="Spatafora J.W."/>
            <person name="Visel A."/>
            <person name="Grigoriev I.V."/>
        </authorList>
    </citation>
    <scope>NUCLEOTIDE SEQUENCE [LARGE SCALE GENOMIC DNA]</scope>
    <source>
        <strain evidence="9 10">NRRL 3301</strain>
    </source>
</reference>
<comment type="caution">
    <text evidence="9">The sequence shown here is derived from an EMBL/GenBank/DDBJ whole genome shotgun (WGS) entry which is preliminary data.</text>
</comment>
<gene>
    <name evidence="9" type="ORF">DM01DRAFT_1334491</name>
</gene>
<proteinExistence type="predicted"/>
<keyword evidence="2" id="KW-0805">Transcription regulation</keyword>
<dbReference type="GO" id="GO:0016020">
    <property type="term" value="C:membrane"/>
    <property type="evidence" value="ECO:0007669"/>
    <property type="project" value="UniProtKB-SubCell"/>
</dbReference>
<feature type="coiled-coil region" evidence="6">
    <location>
        <begin position="263"/>
        <end position="311"/>
    </location>
</feature>
<dbReference type="Proteomes" id="UP000242146">
    <property type="component" value="Unassembled WGS sequence"/>
</dbReference>
<dbReference type="InterPro" id="IPR004827">
    <property type="entry name" value="bZIP"/>
</dbReference>
<dbReference type="SMART" id="SM00338">
    <property type="entry name" value="BRLZ"/>
    <property type="match status" value="1"/>
</dbReference>
<feature type="compositionally biased region" description="Low complexity" evidence="7">
    <location>
        <begin position="54"/>
        <end position="70"/>
    </location>
</feature>
<dbReference type="Gene3D" id="1.20.5.170">
    <property type="match status" value="1"/>
</dbReference>
<dbReference type="Pfam" id="PF00170">
    <property type="entry name" value="bZIP_1"/>
    <property type="match status" value="1"/>
</dbReference>
<keyword evidence="5" id="KW-0539">Nucleus</keyword>
<evidence type="ECO:0000256" key="1">
    <source>
        <dbReference type="ARBA" id="ARBA00004167"/>
    </source>
</evidence>
<dbReference type="GO" id="GO:0000981">
    <property type="term" value="F:DNA-binding transcription factor activity, RNA polymerase II-specific"/>
    <property type="evidence" value="ECO:0007669"/>
    <property type="project" value="TreeGrafter"/>
</dbReference>
<organism evidence="9 10">
    <name type="scientific">Hesseltinella vesiculosa</name>
    <dbReference type="NCBI Taxonomy" id="101127"/>
    <lineage>
        <taxon>Eukaryota</taxon>
        <taxon>Fungi</taxon>
        <taxon>Fungi incertae sedis</taxon>
        <taxon>Mucoromycota</taxon>
        <taxon>Mucoromycotina</taxon>
        <taxon>Mucoromycetes</taxon>
        <taxon>Mucorales</taxon>
        <taxon>Cunninghamellaceae</taxon>
        <taxon>Hesseltinella</taxon>
    </lineage>
</organism>
<evidence type="ECO:0000256" key="2">
    <source>
        <dbReference type="ARBA" id="ARBA00023015"/>
    </source>
</evidence>
<evidence type="ECO:0000256" key="4">
    <source>
        <dbReference type="ARBA" id="ARBA00023163"/>
    </source>
</evidence>
<dbReference type="STRING" id="101127.A0A1X2GM36"/>
<evidence type="ECO:0000256" key="7">
    <source>
        <dbReference type="SAM" id="MobiDB-lite"/>
    </source>
</evidence>
<dbReference type="PROSITE" id="PS50217">
    <property type="entry name" value="BZIP"/>
    <property type="match status" value="1"/>
</dbReference>
<keyword evidence="10" id="KW-1185">Reference proteome</keyword>
<dbReference type="PANTHER" id="PTHR46164">
    <property type="entry name" value="ATF6, ISOFORM C"/>
    <property type="match status" value="1"/>
</dbReference>
<feature type="region of interest" description="Disordered" evidence="7">
    <location>
        <begin position="1"/>
        <end position="22"/>
    </location>
</feature>
<dbReference type="EMBL" id="MCGT01000009">
    <property type="protein sequence ID" value="ORX56930.1"/>
    <property type="molecule type" value="Genomic_DNA"/>
</dbReference>
<dbReference type="GO" id="GO:0030968">
    <property type="term" value="P:endoplasmic reticulum unfolded protein response"/>
    <property type="evidence" value="ECO:0007669"/>
    <property type="project" value="TreeGrafter"/>
</dbReference>
<dbReference type="CDD" id="cd14812">
    <property type="entry name" value="bZIP_u3"/>
    <property type="match status" value="1"/>
</dbReference>
<dbReference type="InterPro" id="IPR046347">
    <property type="entry name" value="bZIP_sf"/>
</dbReference>